<proteinExistence type="predicted"/>
<keyword evidence="2" id="KW-1185">Reference proteome</keyword>
<evidence type="ECO:0000313" key="2">
    <source>
        <dbReference type="Proteomes" id="UP001498469"/>
    </source>
</evidence>
<name>A0ABU7UVI1_9CLOT</name>
<sequence>MNEINILLIQWLDNLRYLSDNDVVNSVIYSRENDKHILIYEDGRMEFTYLQIKEIISGMIDLLEKIHPLGIVVQLKNIFNMQELYIH</sequence>
<evidence type="ECO:0000313" key="1">
    <source>
        <dbReference type="EMBL" id="MEF2115436.1"/>
    </source>
</evidence>
<dbReference type="Proteomes" id="UP001498469">
    <property type="component" value="Unassembled WGS sequence"/>
</dbReference>
<comment type="caution">
    <text evidence="1">The sequence shown here is derived from an EMBL/GenBank/DDBJ whole genome shotgun (WGS) entry which is preliminary data.</text>
</comment>
<accession>A0ABU7UVI1</accession>
<protein>
    <submittedName>
        <fullName evidence="1">Uncharacterized protein</fullName>
    </submittedName>
</protein>
<dbReference type="EMBL" id="JAZHFS010000071">
    <property type="protein sequence ID" value="MEF2115436.1"/>
    <property type="molecule type" value="Genomic_DNA"/>
</dbReference>
<dbReference type="RefSeq" id="WP_253201938.1">
    <property type="nucleotide sequence ID" value="NZ_JAZHFS010000071.1"/>
</dbReference>
<reference evidence="1 2" key="1">
    <citation type="submission" date="2023-11" db="EMBL/GenBank/DDBJ databases">
        <title>Draft genome sequence of a psychrophilic Clostridium strain from permafrost water brine.</title>
        <authorList>
            <person name="Shcherbakova V.A."/>
            <person name="Trubitsyn V.E."/>
            <person name="Zakharyuk A.G."/>
        </authorList>
    </citation>
    <scope>NUCLEOTIDE SEQUENCE [LARGE SCALE GENOMIC DNA]</scope>
    <source>
        <strain evidence="1 2">14F</strain>
    </source>
</reference>
<organism evidence="1 2">
    <name type="scientific">Clostridium frigoriphilum</name>
    <dbReference type="NCBI Taxonomy" id="443253"/>
    <lineage>
        <taxon>Bacteria</taxon>
        <taxon>Bacillati</taxon>
        <taxon>Bacillota</taxon>
        <taxon>Clostridia</taxon>
        <taxon>Eubacteriales</taxon>
        <taxon>Clostridiaceae</taxon>
        <taxon>Clostridium</taxon>
    </lineage>
</organism>
<gene>
    <name evidence="1" type="ORF">SJI18_24520</name>
</gene>